<reference evidence="1" key="1">
    <citation type="submission" date="2021-04" db="EMBL/GenBank/DDBJ databases">
        <authorList>
            <person name="Tunstrom K."/>
        </authorList>
    </citation>
    <scope>NUCLEOTIDE SEQUENCE</scope>
</reference>
<name>A0A8S3XYL6_PARAO</name>
<keyword evidence="2" id="KW-1185">Reference proteome</keyword>
<protein>
    <submittedName>
        <fullName evidence="1">(apollo) hypothetical protein</fullName>
    </submittedName>
</protein>
<dbReference type="AlphaFoldDB" id="A0A8S3XYL6"/>
<dbReference type="EMBL" id="CAJQZP010001376">
    <property type="protein sequence ID" value="CAG5042573.1"/>
    <property type="molecule type" value="Genomic_DNA"/>
</dbReference>
<accession>A0A8S3XYL6</accession>
<gene>
    <name evidence="1" type="ORF">PAPOLLO_LOCUS22447</name>
</gene>
<evidence type="ECO:0000313" key="1">
    <source>
        <dbReference type="EMBL" id="CAG5042573.1"/>
    </source>
</evidence>
<dbReference type="Proteomes" id="UP000691718">
    <property type="component" value="Unassembled WGS sequence"/>
</dbReference>
<organism evidence="1 2">
    <name type="scientific">Parnassius apollo</name>
    <name type="common">Apollo butterfly</name>
    <name type="synonym">Papilio apollo</name>
    <dbReference type="NCBI Taxonomy" id="110799"/>
    <lineage>
        <taxon>Eukaryota</taxon>
        <taxon>Metazoa</taxon>
        <taxon>Ecdysozoa</taxon>
        <taxon>Arthropoda</taxon>
        <taxon>Hexapoda</taxon>
        <taxon>Insecta</taxon>
        <taxon>Pterygota</taxon>
        <taxon>Neoptera</taxon>
        <taxon>Endopterygota</taxon>
        <taxon>Lepidoptera</taxon>
        <taxon>Glossata</taxon>
        <taxon>Ditrysia</taxon>
        <taxon>Papilionoidea</taxon>
        <taxon>Papilionidae</taxon>
        <taxon>Parnassiinae</taxon>
        <taxon>Parnassini</taxon>
        <taxon>Parnassius</taxon>
        <taxon>Parnassius</taxon>
    </lineage>
</organism>
<evidence type="ECO:0000313" key="2">
    <source>
        <dbReference type="Proteomes" id="UP000691718"/>
    </source>
</evidence>
<comment type="caution">
    <text evidence="1">The sequence shown here is derived from an EMBL/GenBank/DDBJ whole genome shotgun (WGS) entry which is preliminary data.</text>
</comment>
<proteinExistence type="predicted"/>
<sequence>MLTCTWVGGYFCLFISRLAPHTNRCTHNDHANRGTTSRRRLSGSRRKPLSILLMELNFNFERVHPATDSRHVSPPVEYVTSGGKSRDCYESSLTMRRRTRRHMSRRLPPLLSVHCMLP</sequence>